<dbReference type="Proteomes" id="UP000789707">
    <property type="component" value="Unassembled WGS sequence"/>
</dbReference>
<proteinExistence type="predicted"/>
<gene>
    <name evidence="3" type="ORF">WFA24289_01218</name>
</gene>
<sequence length="132" mass="14728">MFKIICYQVYKDEVTQFEALNKDGYVLEFVTEELTMQNLVTAQGANAILLADNAPVNREMLTQLAAWGIKYIFTRTTICDYLDFDAADDLNQVISRIPVTASQASLAEKIAISFANFKAVLTTGEPTNEIYA</sequence>
<dbReference type="PANTHER" id="PTHR43026">
    <property type="entry name" value="2-HYDROXYACID DEHYDROGENASE HOMOLOG 1-RELATED"/>
    <property type="match status" value="1"/>
</dbReference>
<organism evidence="3 4">
    <name type="scientific">Periweissella fabaria</name>
    <dbReference type="NCBI Taxonomy" id="546157"/>
    <lineage>
        <taxon>Bacteria</taxon>
        <taxon>Bacillati</taxon>
        <taxon>Bacillota</taxon>
        <taxon>Bacilli</taxon>
        <taxon>Lactobacillales</taxon>
        <taxon>Lactobacillaceae</taxon>
        <taxon>Periweissella</taxon>
    </lineage>
</organism>
<evidence type="ECO:0000313" key="4">
    <source>
        <dbReference type="Proteomes" id="UP000789707"/>
    </source>
</evidence>
<dbReference type="Gene3D" id="3.40.50.720">
    <property type="entry name" value="NAD(P)-binding Rossmann-like Domain"/>
    <property type="match status" value="1"/>
</dbReference>
<evidence type="ECO:0000313" key="3">
    <source>
        <dbReference type="EMBL" id="CAH0416902.1"/>
    </source>
</evidence>
<comment type="caution">
    <text evidence="3">The sequence shown here is derived from an EMBL/GenBank/DDBJ whole genome shotgun (WGS) entry which is preliminary data.</text>
</comment>
<dbReference type="PANTHER" id="PTHR43026:SF1">
    <property type="entry name" value="2-HYDROXYACID DEHYDROGENASE HOMOLOG 1-RELATED"/>
    <property type="match status" value="1"/>
</dbReference>
<dbReference type="SUPFAM" id="SSF52283">
    <property type="entry name" value="Formate/glycerate dehydrogenase catalytic domain-like"/>
    <property type="match status" value="1"/>
</dbReference>
<dbReference type="InterPro" id="IPR058205">
    <property type="entry name" value="D-LDH-like"/>
</dbReference>
<reference evidence="3 4" key="1">
    <citation type="submission" date="2021-11" db="EMBL/GenBank/DDBJ databases">
        <authorList>
            <person name="Depoorter E."/>
        </authorList>
    </citation>
    <scope>NUCLEOTIDE SEQUENCE [LARGE SCALE GENOMIC DNA]</scope>
    <source>
        <strain evidence="3 4">LMG 24289</strain>
    </source>
</reference>
<accession>A0ABM8Z832</accession>
<name>A0ABM8Z832_9LACO</name>
<dbReference type="Pfam" id="PF00389">
    <property type="entry name" value="2-Hacid_dh"/>
    <property type="match status" value="1"/>
</dbReference>
<dbReference type="EMBL" id="CAKKNS010000005">
    <property type="protein sequence ID" value="CAH0416902.1"/>
    <property type="molecule type" value="Genomic_DNA"/>
</dbReference>
<feature type="domain" description="D-isomer specific 2-hydroxyacid dehydrogenase catalytic" evidence="2">
    <location>
        <begin position="18"/>
        <end position="107"/>
    </location>
</feature>
<dbReference type="InterPro" id="IPR006139">
    <property type="entry name" value="D-isomer_2_OHA_DH_cat_dom"/>
</dbReference>
<protein>
    <recommendedName>
        <fullName evidence="2">D-isomer specific 2-hydroxyacid dehydrogenase catalytic domain-containing protein</fullName>
    </recommendedName>
</protein>
<keyword evidence="4" id="KW-1185">Reference proteome</keyword>
<evidence type="ECO:0000259" key="2">
    <source>
        <dbReference type="Pfam" id="PF00389"/>
    </source>
</evidence>
<dbReference type="RefSeq" id="WP_230096942.1">
    <property type="nucleotide sequence ID" value="NZ_CAKKNS010000005.1"/>
</dbReference>
<keyword evidence="1" id="KW-0520">NAD</keyword>
<evidence type="ECO:0000256" key="1">
    <source>
        <dbReference type="ARBA" id="ARBA00023027"/>
    </source>
</evidence>